<dbReference type="GO" id="GO:0000159">
    <property type="term" value="C:protein phosphatase type 2A complex"/>
    <property type="evidence" value="ECO:0007669"/>
    <property type="project" value="InterPro"/>
</dbReference>
<accession>A0A1J4KZD5</accession>
<keyword evidence="2" id="KW-1185">Reference proteome</keyword>
<sequence length="500" mass="57234">MKKLTFLIQKLNESLCFISTFMTNFFAKYIKRPLPPNNNDPSTRRHSPIAAMMSNIKPTNPITRSGASSKLVTLPNTIGQNPLRNNSKSSSAPSVSQLNLSLLLEVVNSISDNEAKVQYLNVIISQILDYSKNCKPMNESVDLVFELFQTNIFREIPDLDASILYADTKISLSVPNWEQLKLIYQIFILTLKNTPVNNLQKHFTKKFVDNLINLLKTPEPQEVAVIEIIISFIFDHMNSLKTYIFEVFLKNLDRYLFDDCSYNGINSILKFYLALFKNSSPFNSNYIDIYKNYILPLFKKPYLTEYQTSLNNIVVFMETKDPRIGICTIEYILKYWPETDSNKETALLNSMPMILQFIPPSFTKNFAVKLFNTIVNGIKSPNYKVCQAALILCTNSTFLSQFTSSSATIVSIVAMPLKDISKHWNCEAREIAMEAIRTMYTFNNSKMAQMMIGINEEPDNDIAACHKWARIVKMAIKNDDSIIINDVKQKLESFLNTVRV</sequence>
<dbReference type="SUPFAM" id="SSF48371">
    <property type="entry name" value="ARM repeat"/>
    <property type="match status" value="1"/>
</dbReference>
<reference evidence="1" key="1">
    <citation type="submission" date="2016-10" db="EMBL/GenBank/DDBJ databases">
        <authorList>
            <person name="Benchimol M."/>
            <person name="Almeida L.G."/>
            <person name="Vasconcelos A.T."/>
            <person name="Perreira-Neves A."/>
            <person name="Rosa I.A."/>
            <person name="Tasca T."/>
            <person name="Bogo M.R."/>
            <person name="de Souza W."/>
        </authorList>
    </citation>
    <scope>NUCLEOTIDE SEQUENCE [LARGE SCALE GENOMIC DNA]</scope>
    <source>
        <strain evidence="1">K</strain>
    </source>
</reference>
<evidence type="ECO:0000313" key="2">
    <source>
        <dbReference type="Proteomes" id="UP000179807"/>
    </source>
</evidence>
<dbReference type="AlphaFoldDB" id="A0A1J4KZD5"/>
<dbReference type="Proteomes" id="UP000179807">
    <property type="component" value="Unassembled WGS sequence"/>
</dbReference>
<dbReference type="InterPro" id="IPR002554">
    <property type="entry name" value="PP2A_B56"/>
</dbReference>
<name>A0A1J4KZD5_9EUKA</name>
<dbReference type="OrthoDB" id="10620462at2759"/>
<comment type="caution">
    <text evidence="1">The sequence shown here is derived from an EMBL/GenBank/DDBJ whole genome shotgun (WGS) entry which is preliminary data.</text>
</comment>
<dbReference type="PANTHER" id="PTHR10257:SF3">
    <property type="entry name" value="SERINE_THREONINE-PROTEIN PHOSPHATASE 2A 56 KDA REGULATORY SUBUNIT GAMMA ISOFORM"/>
    <property type="match status" value="1"/>
</dbReference>
<dbReference type="RefSeq" id="XP_068369747.1">
    <property type="nucleotide sequence ID" value="XM_068513928.1"/>
</dbReference>
<proteinExistence type="predicted"/>
<dbReference type="InterPro" id="IPR011989">
    <property type="entry name" value="ARM-like"/>
</dbReference>
<dbReference type="GO" id="GO:0019888">
    <property type="term" value="F:protein phosphatase regulator activity"/>
    <property type="evidence" value="ECO:0007669"/>
    <property type="project" value="InterPro"/>
</dbReference>
<dbReference type="Gene3D" id="1.25.10.10">
    <property type="entry name" value="Leucine-rich Repeat Variant"/>
    <property type="match status" value="1"/>
</dbReference>
<evidence type="ECO:0000313" key="1">
    <source>
        <dbReference type="EMBL" id="OHT16611.1"/>
    </source>
</evidence>
<dbReference type="GeneID" id="94848632"/>
<dbReference type="GO" id="GO:0007165">
    <property type="term" value="P:signal transduction"/>
    <property type="evidence" value="ECO:0007669"/>
    <property type="project" value="InterPro"/>
</dbReference>
<dbReference type="PANTHER" id="PTHR10257">
    <property type="entry name" value="SERINE/THREONINE PROTEIN PHOSPHATASE 2A PP2A REGULATORY SUBUNIT B"/>
    <property type="match status" value="1"/>
</dbReference>
<dbReference type="VEuPathDB" id="TrichDB:TRFO_41692"/>
<dbReference type="InterPro" id="IPR016024">
    <property type="entry name" value="ARM-type_fold"/>
</dbReference>
<gene>
    <name evidence="1" type="ORF">TRFO_41692</name>
</gene>
<dbReference type="FunFam" id="1.25.10.10:FF:000331">
    <property type="entry name" value="Phosphoprotein phosphatase, putative"/>
    <property type="match status" value="1"/>
</dbReference>
<dbReference type="EMBL" id="MLAK01000090">
    <property type="protein sequence ID" value="OHT16611.1"/>
    <property type="molecule type" value="Genomic_DNA"/>
</dbReference>
<organism evidence="1 2">
    <name type="scientific">Tritrichomonas foetus</name>
    <dbReference type="NCBI Taxonomy" id="1144522"/>
    <lineage>
        <taxon>Eukaryota</taxon>
        <taxon>Metamonada</taxon>
        <taxon>Parabasalia</taxon>
        <taxon>Tritrichomonadida</taxon>
        <taxon>Tritrichomonadidae</taxon>
        <taxon>Tritrichomonas</taxon>
    </lineage>
</organism>
<evidence type="ECO:0008006" key="3">
    <source>
        <dbReference type="Google" id="ProtNLM"/>
    </source>
</evidence>
<dbReference type="Pfam" id="PF01603">
    <property type="entry name" value="B56"/>
    <property type="match status" value="1"/>
</dbReference>
<protein>
    <recommendedName>
        <fullName evidence="3">Phosphoprotein phosphatase</fullName>
    </recommendedName>
</protein>